<keyword evidence="2 5" id="KW-0645">Protease</keyword>
<sequence>MRPRHIGNASLVSSAETLGLYIYDLSNTSAAVFCSCLMHSDNTIAFCEPDQRVSLSAVDAQTPPVYTDDPLIPKQWGLQALGVQTPWSRHIVGYQGVRVCLMDSGIDLSHPDLQQNLYSNPGEVPGNGIDDDGNGIVDDVHGAAFLNGQKSNDINDQNGHGTLVAGVIGATTNNGIGIAGVSWNVSMMACRFMDASGQGQLSDAVSCYDYCLTQRAHIIHNSWGSAEFSQALSVAFQALSNRDVLVVTSAGNDGADTDTVYHYPSGFSAMYKTVLSVGAIDQSLALASLSNYGAKTVQLSAPGISIEGLALGGQYVVESGTSFAAPAVTAMAVMLYGYLKLNHSINIDTQNVATLIADAILNGTSPYPDTSYTGKTAQGFAYLPGSLTSLDAGLAAVNYQTTAIGGAVGVVVGIVIGLVAMFFIMLLAFYLYVRYQKSRSPIDEQAASLDRN</sequence>
<keyword evidence="7" id="KW-0812">Transmembrane</keyword>
<evidence type="ECO:0000256" key="3">
    <source>
        <dbReference type="ARBA" id="ARBA00022801"/>
    </source>
</evidence>
<dbReference type="PROSITE" id="PS00138">
    <property type="entry name" value="SUBTILASE_SER"/>
    <property type="match status" value="1"/>
</dbReference>
<keyword evidence="7" id="KW-1133">Transmembrane helix</keyword>
<evidence type="ECO:0000256" key="5">
    <source>
        <dbReference type="PROSITE-ProRule" id="PRU01240"/>
    </source>
</evidence>
<name>A0AAV1I0B1_9CHLO</name>
<dbReference type="InterPro" id="IPR022398">
    <property type="entry name" value="Peptidase_S8_His-AS"/>
</dbReference>
<evidence type="ECO:0000256" key="6">
    <source>
        <dbReference type="RuleBase" id="RU003355"/>
    </source>
</evidence>
<dbReference type="Pfam" id="PF00082">
    <property type="entry name" value="Peptidase_S8"/>
    <property type="match status" value="1"/>
</dbReference>
<dbReference type="CDD" id="cd07473">
    <property type="entry name" value="Peptidases_S8_Subtilisin_like"/>
    <property type="match status" value="1"/>
</dbReference>
<dbReference type="InterPro" id="IPR023827">
    <property type="entry name" value="Peptidase_S8_Asp-AS"/>
</dbReference>
<protein>
    <recommendedName>
        <fullName evidence="8">Peptidase S8/S53 domain-containing protein</fullName>
    </recommendedName>
</protein>
<dbReference type="Gene3D" id="3.40.50.200">
    <property type="entry name" value="Peptidase S8/S53 domain"/>
    <property type="match status" value="1"/>
</dbReference>
<proteinExistence type="inferred from homology"/>
<comment type="caution">
    <text evidence="9">The sequence shown here is derived from an EMBL/GenBank/DDBJ whole genome shotgun (WGS) entry which is preliminary data.</text>
</comment>
<dbReference type="AlphaFoldDB" id="A0AAV1I0B1"/>
<keyword evidence="10" id="KW-1185">Reference proteome</keyword>
<evidence type="ECO:0000313" key="10">
    <source>
        <dbReference type="Proteomes" id="UP001314263"/>
    </source>
</evidence>
<reference evidence="9 10" key="1">
    <citation type="submission" date="2023-10" db="EMBL/GenBank/DDBJ databases">
        <authorList>
            <person name="Maclean D."/>
            <person name="Macfadyen A."/>
        </authorList>
    </citation>
    <scope>NUCLEOTIDE SEQUENCE [LARGE SCALE GENOMIC DNA]</scope>
</reference>
<dbReference type="GO" id="GO:0006508">
    <property type="term" value="P:proteolysis"/>
    <property type="evidence" value="ECO:0007669"/>
    <property type="project" value="UniProtKB-KW"/>
</dbReference>
<evidence type="ECO:0000256" key="1">
    <source>
        <dbReference type="ARBA" id="ARBA00011073"/>
    </source>
</evidence>
<dbReference type="EMBL" id="CAUYUE010000004">
    <property type="protein sequence ID" value="CAK0767242.1"/>
    <property type="molecule type" value="Genomic_DNA"/>
</dbReference>
<comment type="similarity">
    <text evidence="1 5 6">Belongs to the peptidase S8 family.</text>
</comment>
<evidence type="ECO:0000256" key="4">
    <source>
        <dbReference type="ARBA" id="ARBA00022825"/>
    </source>
</evidence>
<dbReference type="InterPro" id="IPR036852">
    <property type="entry name" value="Peptidase_S8/S53_dom_sf"/>
</dbReference>
<dbReference type="PRINTS" id="PR00723">
    <property type="entry name" value="SUBTILISIN"/>
</dbReference>
<evidence type="ECO:0000256" key="7">
    <source>
        <dbReference type="SAM" id="Phobius"/>
    </source>
</evidence>
<feature type="active site" description="Charge relay system" evidence="5">
    <location>
        <position position="322"/>
    </location>
</feature>
<accession>A0AAV1I0B1</accession>
<dbReference type="PROSITE" id="PS51892">
    <property type="entry name" value="SUBTILASE"/>
    <property type="match status" value="1"/>
</dbReference>
<feature type="active site" description="Charge relay system" evidence="5">
    <location>
        <position position="160"/>
    </location>
</feature>
<dbReference type="GO" id="GO:0004252">
    <property type="term" value="F:serine-type endopeptidase activity"/>
    <property type="evidence" value="ECO:0007669"/>
    <property type="project" value="UniProtKB-UniRule"/>
</dbReference>
<dbReference type="SUPFAM" id="SSF52743">
    <property type="entry name" value="Subtilisin-like"/>
    <property type="match status" value="1"/>
</dbReference>
<dbReference type="PANTHER" id="PTHR43399">
    <property type="entry name" value="SUBTILISIN-RELATED"/>
    <property type="match status" value="1"/>
</dbReference>
<organism evidence="9 10">
    <name type="scientific">Coccomyxa viridis</name>
    <dbReference type="NCBI Taxonomy" id="1274662"/>
    <lineage>
        <taxon>Eukaryota</taxon>
        <taxon>Viridiplantae</taxon>
        <taxon>Chlorophyta</taxon>
        <taxon>core chlorophytes</taxon>
        <taxon>Trebouxiophyceae</taxon>
        <taxon>Trebouxiophyceae incertae sedis</taxon>
        <taxon>Coccomyxaceae</taxon>
        <taxon>Coccomyxa</taxon>
    </lineage>
</organism>
<evidence type="ECO:0000259" key="8">
    <source>
        <dbReference type="Pfam" id="PF00082"/>
    </source>
</evidence>
<dbReference type="InterPro" id="IPR015500">
    <property type="entry name" value="Peptidase_S8_subtilisin-rel"/>
</dbReference>
<feature type="active site" description="Charge relay system" evidence="5">
    <location>
        <position position="103"/>
    </location>
</feature>
<gene>
    <name evidence="9" type="ORF">CVIRNUC_003441</name>
</gene>
<dbReference type="Proteomes" id="UP001314263">
    <property type="component" value="Unassembled WGS sequence"/>
</dbReference>
<dbReference type="InterPro" id="IPR051048">
    <property type="entry name" value="Peptidase_S8/S53_subtilisin"/>
</dbReference>
<dbReference type="PROSITE" id="PS00136">
    <property type="entry name" value="SUBTILASE_ASP"/>
    <property type="match status" value="1"/>
</dbReference>
<dbReference type="InterPro" id="IPR023828">
    <property type="entry name" value="Peptidase_S8_Ser-AS"/>
</dbReference>
<dbReference type="PROSITE" id="PS00137">
    <property type="entry name" value="SUBTILASE_HIS"/>
    <property type="match status" value="1"/>
</dbReference>
<evidence type="ECO:0000313" key="9">
    <source>
        <dbReference type="EMBL" id="CAK0767242.1"/>
    </source>
</evidence>
<feature type="domain" description="Peptidase S8/S53" evidence="8">
    <location>
        <begin position="95"/>
        <end position="337"/>
    </location>
</feature>
<keyword evidence="3 5" id="KW-0378">Hydrolase</keyword>
<keyword evidence="7" id="KW-0472">Membrane</keyword>
<dbReference type="InterPro" id="IPR000209">
    <property type="entry name" value="Peptidase_S8/S53_dom"/>
</dbReference>
<dbReference type="PANTHER" id="PTHR43399:SF4">
    <property type="entry name" value="CELL WALL-ASSOCIATED PROTEASE"/>
    <property type="match status" value="1"/>
</dbReference>
<evidence type="ECO:0000256" key="2">
    <source>
        <dbReference type="ARBA" id="ARBA00022670"/>
    </source>
</evidence>
<keyword evidence="4 5" id="KW-0720">Serine protease</keyword>
<feature type="transmembrane region" description="Helical" evidence="7">
    <location>
        <begin position="407"/>
        <end position="433"/>
    </location>
</feature>
<dbReference type="InterPro" id="IPR034204">
    <property type="entry name" value="PfSUB1-like_cat_dom"/>
</dbReference>